<dbReference type="SUPFAM" id="SSF56935">
    <property type="entry name" value="Porins"/>
    <property type="match status" value="1"/>
</dbReference>
<keyword evidence="5 7" id="KW-0472">Membrane</keyword>
<proteinExistence type="inferred from homology"/>
<dbReference type="Gene3D" id="2.170.130.10">
    <property type="entry name" value="TonB-dependent receptor, plug domain"/>
    <property type="match status" value="1"/>
</dbReference>
<keyword evidence="4 7" id="KW-0812">Transmembrane</keyword>
<evidence type="ECO:0000259" key="8">
    <source>
        <dbReference type="Pfam" id="PF07715"/>
    </source>
</evidence>
<dbReference type="InterPro" id="IPR036942">
    <property type="entry name" value="Beta-barrel_TonB_sf"/>
</dbReference>
<evidence type="ECO:0000256" key="2">
    <source>
        <dbReference type="ARBA" id="ARBA00022448"/>
    </source>
</evidence>
<gene>
    <name evidence="9" type="ORF">SAMN05421636_11713</name>
</gene>
<evidence type="ECO:0000256" key="1">
    <source>
        <dbReference type="ARBA" id="ARBA00004571"/>
    </source>
</evidence>
<dbReference type="InterPro" id="IPR023997">
    <property type="entry name" value="TonB-dep_OMP_SusC/RagA_CS"/>
</dbReference>
<feature type="domain" description="TonB-dependent receptor plug" evidence="8">
    <location>
        <begin position="2"/>
        <end position="43"/>
    </location>
</feature>
<reference evidence="9 10" key="1">
    <citation type="submission" date="2016-10" db="EMBL/GenBank/DDBJ databases">
        <authorList>
            <person name="de Groot N.N."/>
        </authorList>
    </citation>
    <scope>NUCLEOTIDE SEQUENCE [LARGE SCALE GENOMIC DNA]</scope>
    <source>
        <strain evidence="9 10">DSM 23421</strain>
    </source>
</reference>
<evidence type="ECO:0000256" key="4">
    <source>
        <dbReference type="ARBA" id="ARBA00022692"/>
    </source>
</evidence>
<evidence type="ECO:0000313" key="10">
    <source>
        <dbReference type="Proteomes" id="UP000199109"/>
    </source>
</evidence>
<dbReference type="EMBL" id="FNAO01000017">
    <property type="protein sequence ID" value="SDF19122.1"/>
    <property type="molecule type" value="Genomic_DNA"/>
</dbReference>
<keyword evidence="6 7" id="KW-0998">Cell outer membrane</keyword>
<name>A0A1G7J299_9FLAO</name>
<dbReference type="NCBIfam" id="TIGR04056">
    <property type="entry name" value="OMP_RagA_SusC"/>
    <property type="match status" value="1"/>
</dbReference>
<comment type="subcellular location">
    <subcellularLocation>
        <location evidence="1 7">Cell outer membrane</location>
        <topology evidence="1 7">Multi-pass membrane protein</topology>
    </subcellularLocation>
</comment>
<evidence type="ECO:0000256" key="7">
    <source>
        <dbReference type="PROSITE-ProRule" id="PRU01360"/>
    </source>
</evidence>
<dbReference type="GO" id="GO:0009279">
    <property type="term" value="C:cell outer membrane"/>
    <property type="evidence" value="ECO:0007669"/>
    <property type="project" value="UniProtKB-SubCell"/>
</dbReference>
<dbReference type="AlphaFoldDB" id="A0A1G7J299"/>
<evidence type="ECO:0000313" key="9">
    <source>
        <dbReference type="EMBL" id="SDF19122.1"/>
    </source>
</evidence>
<dbReference type="Proteomes" id="UP000199109">
    <property type="component" value="Unassembled WGS sequence"/>
</dbReference>
<accession>A0A1G7J299</accession>
<evidence type="ECO:0000256" key="5">
    <source>
        <dbReference type="ARBA" id="ARBA00023136"/>
    </source>
</evidence>
<evidence type="ECO:0000256" key="6">
    <source>
        <dbReference type="ARBA" id="ARBA00023237"/>
    </source>
</evidence>
<dbReference type="PROSITE" id="PS52016">
    <property type="entry name" value="TONB_DEPENDENT_REC_3"/>
    <property type="match status" value="1"/>
</dbReference>
<sequence>MYVVDGQPVDNIDNINPNDIQSLEVLKDGASAAIYGSRSANGVVIVTTKSGRAGKTSINVNYIKSFSKLRKVPVANARERQLYDLLRGTEGNGLVDTLNQMYQLNNDFQDLFFQTAAKDQVNVSLSSGGEKTKFYWNTGLIDQDGLTINSNFTRLNTRLNVDHDFTDNIRMGVRLGLSYEETKNIDQANETEVISSAIIKAAYSPYIDPDGSYIASANSFRGRANILDELSRSDVRFRNLRGNFFTYLEFDILEGLKFRTNNGVDYNYTRNTWFQPEFVSSQSADIQAEFFSSLDYNWIHESFLNYDTTMGKHVITGLLGFSAQKWARPEERIRGLLANNLIPTLNNLGGLEAIDLNNTYTEDQNDHSLMSFFGRATYAYDDKYLVATTYRRDGSSRFGPENKWGLFPSIALGWRFSNEKFMENLTFIKDAKLRFSSAITGNERINNRDFDFLLSTSNFYNGLNGIGLSNQLGNPAIQWEETNQTNFGLDLALFSNRLNFTFDYYEKTTSKLLANLPLPAQTGFLQTRVNVGEVSNNGLELTLNATPIVLNDFSWQTDFNIAINNNNVNELAGGVPIISDNHITETGSPLGSFFGYGIEGIFAYDESNAFTPEGTQLTPNFSGDGTFTNYTLDGATYNGQVDQLTVGGTVSGGGDYQYIDRDGNFTIDGDDRKLLGNPYPKYYGGWRNQFTYKNLRFSFLFDYQFDVEVFNNFYQTMSNFTLNSWTPVPYIINNTYEGPGDETAIFPGARRNQNLLGTTAPTSYWVEEADFIKLRNIKLTYDLPDQWIEILGMQRFTVFGSVNNALVWTNYIGPDPEVTGDNVSALNSGVDNGRYPRGREFLLGININF</sequence>
<keyword evidence="2 7" id="KW-0813">Transport</keyword>
<dbReference type="InterPro" id="IPR039426">
    <property type="entry name" value="TonB-dep_rcpt-like"/>
</dbReference>
<dbReference type="NCBIfam" id="TIGR04057">
    <property type="entry name" value="SusC_RagA_signa"/>
    <property type="match status" value="1"/>
</dbReference>
<evidence type="ECO:0000256" key="3">
    <source>
        <dbReference type="ARBA" id="ARBA00022452"/>
    </source>
</evidence>
<dbReference type="STRING" id="641691.SAMN05421636_11713"/>
<dbReference type="Gene3D" id="2.40.170.20">
    <property type="entry name" value="TonB-dependent receptor, beta-barrel domain"/>
    <property type="match status" value="1"/>
</dbReference>
<dbReference type="Pfam" id="PF07715">
    <property type="entry name" value="Plug"/>
    <property type="match status" value="1"/>
</dbReference>
<keyword evidence="3 7" id="KW-1134">Transmembrane beta strand</keyword>
<dbReference type="InterPro" id="IPR012910">
    <property type="entry name" value="Plug_dom"/>
</dbReference>
<protein>
    <submittedName>
        <fullName evidence="9">TonB-linked outer membrane protein, SusC/RagA family</fullName>
    </submittedName>
</protein>
<dbReference type="InterPro" id="IPR037066">
    <property type="entry name" value="Plug_dom_sf"/>
</dbReference>
<keyword evidence="10" id="KW-1185">Reference proteome</keyword>
<dbReference type="InterPro" id="IPR023996">
    <property type="entry name" value="TonB-dep_OMP_SusC/RagA"/>
</dbReference>
<comment type="similarity">
    <text evidence="7">Belongs to the TonB-dependent receptor family.</text>
</comment>
<organism evidence="9 10">
    <name type="scientific">Pricia antarctica</name>
    <dbReference type="NCBI Taxonomy" id="641691"/>
    <lineage>
        <taxon>Bacteria</taxon>
        <taxon>Pseudomonadati</taxon>
        <taxon>Bacteroidota</taxon>
        <taxon>Flavobacteriia</taxon>
        <taxon>Flavobacteriales</taxon>
        <taxon>Flavobacteriaceae</taxon>
        <taxon>Pricia</taxon>
    </lineage>
</organism>